<dbReference type="SUPFAM" id="SSF56925">
    <property type="entry name" value="OMPA-like"/>
    <property type="match status" value="1"/>
</dbReference>
<feature type="chain" id="PRO_5028983207" description="Outer membrane beta-barrel protein" evidence="1">
    <location>
        <begin position="25"/>
        <end position="210"/>
    </location>
</feature>
<dbReference type="Proteomes" id="UP000479293">
    <property type="component" value="Unassembled WGS sequence"/>
</dbReference>
<reference evidence="2 3" key="1">
    <citation type="submission" date="2019-10" db="EMBL/GenBank/DDBJ databases">
        <title>Draft Genome Sequence of Cytophagaceae sp. SJW1-29.</title>
        <authorList>
            <person name="Choi A."/>
        </authorList>
    </citation>
    <scope>NUCLEOTIDE SEQUENCE [LARGE SCALE GENOMIC DNA]</scope>
    <source>
        <strain evidence="2 3">SJW1-29</strain>
    </source>
</reference>
<evidence type="ECO:0000313" key="2">
    <source>
        <dbReference type="EMBL" id="MPR37307.1"/>
    </source>
</evidence>
<feature type="signal peptide" evidence="1">
    <location>
        <begin position="1"/>
        <end position="24"/>
    </location>
</feature>
<gene>
    <name evidence="2" type="ORF">GBK04_29260</name>
</gene>
<dbReference type="Gene3D" id="2.40.160.20">
    <property type="match status" value="1"/>
</dbReference>
<proteinExistence type="predicted"/>
<protein>
    <recommendedName>
        <fullName evidence="4">Outer membrane beta-barrel protein</fullName>
    </recommendedName>
</protein>
<sequence length="210" mass="23456">MKPTHSAYWLTVAVLLNLTSVANAQIESGTYLVGTSVGHFSLNDNSRPIRTLILQPALGRFIRTNLVVGLELPFQYAYLKEDMYINSNTKFGVSPFVRYYLGSNVTVKPFGSLSAGWRIDHDRLVSPADNYDDVQTDSGFLYGATAGVAFFLNPAVSFDVLANYTAFSKGLDFETQPGLSYGRRDILRIGFGFQVYLGNDKRERMLRCTY</sequence>
<accession>A0A7C9FG32</accession>
<dbReference type="AlphaFoldDB" id="A0A7C9FG32"/>
<dbReference type="InterPro" id="IPR011250">
    <property type="entry name" value="OMP/PagP_B-barrel"/>
</dbReference>
<evidence type="ECO:0000256" key="1">
    <source>
        <dbReference type="SAM" id="SignalP"/>
    </source>
</evidence>
<comment type="caution">
    <text evidence="2">The sequence shown here is derived from an EMBL/GenBank/DDBJ whole genome shotgun (WGS) entry which is preliminary data.</text>
</comment>
<evidence type="ECO:0000313" key="3">
    <source>
        <dbReference type="Proteomes" id="UP000479293"/>
    </source>
</evidence>
<keyword evidence="1" id="KW-0732">Signal</keyword>
<keyword evidence="3" id="KW-1185">Reference proteome</keyword>
<evidence type="ECO:0008006" key="4">
    <source>
        <dbReference type="Google" id="ProtNLM"/>
    </source>
</evidence>
<name>A0A7C9FG32_9BACT</name>
<dbReference type="RefSeq" id="WP_152766693.1">
    <property type="nucleotide sequence ID" value="NZ_WHLY01000004.1"/>
</dbReference>
<dbReference type="EMBL" id="WHLY01000004">
    <property type="protein sequence ID" value="MPR37307.1"/>
    <property type="molecule type" value="Genomic_DNA"/>
</dbReference>
<organism evidence="2 3">
    <name type="scientific">Salmonirosea aquatica</name>
    <dbReference type="NCBI Taxonomy" id="2654236"/>
    <lineage>
        <taxon>Bacteria</taxon>
        <taxon>Pseudomonadati</taxon>
        <taxon>Bacteroidota</taxon>
        <taxon>Cytophagia</taxon>
        <taxon>Cytophagales</taxon>
        <taxon>Spirosomataceae</taxon>
        <taxon>Salmonirosea</taxon>
    </lineage>
</organism>